<keyword evidence="6" id="KW-1185">Reference proteome</keyword>
<dbReference type="Proteomes" id="UP000290401">
    <property type="component" value="Unassembled WGS sequence"/>
</dbReference>
<dbReference type="GeneID" id="39480697"/>
<evidence type="ECO:0000259" key="2">
    <source>
        <dbReference type="Pfam" id="PF01695"/>
    </source>
</evidence>
<dbReference type="Proteomes" id="UP000288972">
    <property type="component" value="Plasmid unnamed1"/>
</dbReference>
<geneLocation type="plasmid" evidence="3 5">
    <name>unnamed1</name>
</geneLocation>
<keyword evidence="3" id="KW-0614">Plasmid</keyword>
<reference evidence="3 5" key="1">
    <citation type="submission" date="2018-06" db="EMBL/GenBank/DDBJ databases">
        <title>Comparative genomics of rhizobia nodulating Arachis hypogaea in China.</title>
        <authorList>
            <person name="Li Y."/>
        </authorList>
    </citation>
    <scope>NUCLEOTIDE SEQUENCE [LARGE SCALE GENOMIC DNA]</scope>
    <source>
        <strain evidence="3 5">CCBAU 51670</strain>
        <plasmid evidence="3 5">unnamed1</plasmid>
    </source>
</reference>
<dbReference type="GO" id="GO:0005524">
    <property type="term" value="F:ATP binding"/>
    <property type="evidence" value="ECO:0007669"/>
    <property type="project" value="InterPro"/>
</dbReference>
<evidence type="ECO:0000313" key="6">
    <source>
        <dbReference type="Proteomes" id="UP000290401"/>
    </source>
</evidence>
<dbReference type="KEGG" id="bgz:XH91_36210"/>
<evidence type="ECO:0000313" key="4">
    <source>
        <dbReference type="EMBL" id="RXH04507.1"/>
    </source>
</evidence>
<dbReference type="InterPro" id="IPR002611">
    <property type="entry name" value="IstB_ATP-bd"/>
</dbReference>
<sequence length="237" mass="26380">MTTTTNAAHCGWNGEDLNRAPRHRPTLVAPGTGKTNLAIAIARSCVRAGARGRFYKDVHLLNRLGAEVRDGRQRRLADHLTRLDFVVLDELGNLPFAQSGNQLPVPPHRSPTSALVLVTTNLVVGNGRASLRTHQDDHRAARPPEPSLGYYRKRNRQLALQQSGRRSRPNARSPRLRNPEIVNVNRHSDIPNLTATSRLRGKTIAFAFKTHRPPNLPYSAIVRKRTPEAYDSPTLSL</sequence>
<evidence type="ECO:0000313" key="5">
    <source>
        <dbReference type="Proteomes" id="UP000288972"/>
    </source>
</evidence>
<feature type="compositionally biased region" description="Basic and acidic residues" evidence="1">
    <location>
        <begin position="133"/>
        <end position="142"/>
    </location>
</feature>
<dbReference type="Gene3D" id="3.40.50.300">
    <property type="entry name" value="P-loop containing nucleotide triphosphate hydrolases"/>
    <property type="match status" value="1"/>
</dbReference>
<dbReference type="EMBL" id="RDQZ01000056">
    <property type="protein sequence ID" value="RXH04507.1"/>
    <property type="molecule type" value="Genomic_DNA"/>
</dbReference>
<dbReference type="AlphaFoldDB" id="A0AAE6CCD2"/>
<dbReference type="RefSeq" id="WP_128929887.1">
    <property type="nucleotide sequence ID" value="NZ_CP030054.1"/>
</dbReference>
<evidence type="ECO:0000313" key="3">
    <source>
        <dbReference type="EMBL" id="QAU50768.1"/>
    </source>
</evidence>
<dbReference type="InterPro" id="IPR027417">
    <property type="entry name" value="P-loop_NTPase"/>
</dbReference>
<dbReference type="EMBL" id="CP030054">
    <property type="protein sequence ID" value="QAU50768.1"/>
    <property type="molecule type" value="Genomic_DNA"/>
</dbReference>
<protein>
    <recommendedName>
        <fullName evidence="2">IstB-like ATP-binding domain-containing protein</fullName>
    </recommendedName>
</protein>
<gene>
    <name evidence="4" type="ORF">EAS56_36785</name>
    <name evidence="3" type="ORF">XH91_36210</name>
</gene>
<dbReference type="SUPFAM" id="SSF52540">
    <property type="entry name" value="P-loop containing nucleoside triphosphate hydrolases"/>
    <property type="match status" value="1"/>
</dbReference>
<organism evidence="3 5">
    <name type="scientific">Bradyrhizobium guangzhouense</name>
    <dbReference type="NCBI Taxonomy" id="1325095"/>
    <lineage>
        <taxon>Bacteria</taxon>
        <taxon>Pseudomonadati</taxon>
        <taxon>Pseudomonadota</taxon>
        <taxon>Alphaproteobacteria</taxon>
        <taxon>Hyphomicrobiales</taxon>
        <taxon>Nitrobacteraceae</taxon>
        <taxon>Bradyrhizobium</taxon>
    </lineage>
</organism>
<accession>A0AAE6CCD2</accession>
<proteinExistence type="predicted"/>
<feature type="domain" description="IstB-like ATP-binding" evidence="2">
    <location>
        <begin position="29"/>
        <end position="126"/>
    </location>
</feature>
<feature type="region of interest" description="Disordered" evidence="1">
    <location>
        <begin position="129"/>
        <end position="183"/>
    </location>
</feature>
<reference evidence="4 6" key="2">
    <citation type="submission" date="2018-10" db="EMBL/GenBank/DDBJ databases">
        <title>Bradyrhizobium sp. nov., effective nodules isolated from peanut in China.</title>
        <authorList>
            <person name="Li Y."/>
        </authorList>
    </citation>
    <scope>NUCLEOTIDE SEQUENCE [LARGE SCALE GENOMIC DNA]</scope>
    <source>
        <strain evidence="4 6">CCBAU 53426</strain>
    </source>
</reference>
<dbReference type="Pfam" id="PF01695">
    <property type="entry name" value="IstB_IS21"/>
    <property type="match status" value="1"/>
</dbReference>
<name>A0AAE6CCD2_9BRAD</name>
<evidence type="ECO:0000256" key="1">
    <source>
        <dbReference type="SAM" id="MobiDB-lite"/>
    </source>
</evidence>